<evidence type="ECO:0000313" key="3">
    <source>
        <dbReference type="EnsemblMetazoa" id="G30818.2:cds"/>
    </source>
</evidence>
<feature type="transmembrane region" description="Helical" evidence="1">
    <location>
        <begin position="59"/>
        <end position="83"/>
    </location>
</feature>
<dbReference type="SUPFAM" id="SSF81321">
    <property type="entry name" value="Family A G protein-coupled receptor-like"/>
    <property type="match status" value="1"/>
</dbReference>
<evidence type="ECO:0008006" key="5">
    <source>
        <dbReference type="Google" id="ProtNLM"/>
    </source>
</evidence>
<dbReference type="Proteomes" id="UP000005408">
    <property type="component" value="Unassembled WGS sequence"/>
</dbReference>
<dbReference type="EnsemblMetazoa" id="G30818.2">
    <property type="protein sequence ID" value="G30818.2:cds"/>
    <property type="gene ID" value="G30818"/>
</dbReference>
<keyword evidence="1" id="KW-0812">Transmembrane</keyword>
<feature type="chain" id="PRO_5036464405" description="G-protein coupled receptors family 1 profile domain-containing protein" evidence="2">
    <location>
        <begin position="22"/>
        <end position="247"/>
    </location>
</feature>
<keyword evidence="4" id="KW-1185">Reference proteome</keyword>
<sequence length="247" mass="27832">MTRSWKRVLFGVVCLISIVYSAPLLATAGPFPVNITYTNHSLTTKVCEFSDKQSTSGLLYPYLLSLIIALNLFMTICMYVPVVKQVENLFSSRTVTNSKPTYETETSHVSCKLNMEIDETGIPSNSNKQQGSSITVRIPNAHKNVMLEASDVSDDQADTIEVQKDVEDRMRNNVADTVTVDDIYSSFTKTEITGLFLLGQLIPLNHVVNPLIYGYFDTEFKEELRKFVSKTKEQIAIPRKFHIKSPF</sequence>
<organism evidence="3 4">
    <name type="scientific">Magallana gigas</name>
    <name type="common">Pacific oyster</name>
    <name type="synonym">Crassostrea gigas</name>
    <dbReference type="NCBI Taxonomy" id="29159"/>
    <lineage>
        <taxon>Eukaryota</taxon>
        <taxon>Metazoa</taxon>
        <taxon>Spiralia</taxon>
        <taxon>Lophotrochozoa</taxon>
        <taxon>Mollusca</taxon>
        <taxon>Bivalvia</taxon>
        <taxon>Autobranchia</taxon>
        <taxon>Pteriomorphia</taxon>
        <taxon>Ostreida</taxon>
        <taxon>Ostreoidea</taxon>
        <taxon>Ostreidae</taxon>
        <taxon>Magallana</taxon>
    </lineage>
</organism>
<reference evidence="3" key="1">
    <citation type="submission" date="2022-08" db="UniProtKB">
        <authorList>
            <consortium name="EnsemblMetazoa"/>
        </authorList>
    </citation>
    <scope>IDENTIFICATION</scope>
    <source>
        <strain evidence="3">05x7-T-G4-1.051#20</strain>
    </source>
</reference>
<name>A0A8W8M167_MAGGI</name>
<dbReference type="Gene3D" id="1.20.1070.10">
    <property type="entry name" value="Rhodopsin 7-helix transmembrane proteins"/>
    <property type="match status" value="1"/>
</dbReference>
<dbReference type="AlphaFoldDB" id="A0A8W8M167"/>
<evidence type="ECO:0000256" key="1">
    <source>
        <dbReference type="SAM" id="Phobius"/>
    </source>
</evidence>
<feature type="signal peptide" evidence="2">
    <location>
        <begin position="1"/>
        <end position="21"/>
    </location>
</feature>
<proteinExistence type="predicted"/>
<evidence type="ECO:0000256" key="2">
    <source>
        <dbReference type="SAM" id="SignalP"/>
    </source>
</evidence>
<keyword evidence="2" id="KW-0732">Signal</keyword>
<accession>A0A8W8M167</accession>
<evidence type="ECO:0000313" key="4">
    <source>
        <dbReference type="Proteomes" id="UP000005408"/>
    </source>
</evidence>
<keyword evidence="1" id="KW-0472">Membrane</keyword>
<protein>
    <recommendedName>
        <fullName evidence="5">G-protein coupled receptors family 1 profile domain-containing protein</fullName>
    </recommendedName>
</protein>
<keyword evidence="1" id="KW-1133">Transmembrane helix</keyword>